<reference evidence="1" key="1">
    <citation type="submission" date="2022-10" db="EMBL/GenBank/DDBJ databases">
        <title>Tapping the CABI collections for fungal endophytes: first genome assemblies for Collariella, Neodidymelliopsis, Ascochyta clinopodiicola, Didymella pomorum, Didymosphaeria variabile, Neocosmospora piperis and Neocucurbitaria cava.</title>
        <authorList>
            <person name="Hill R."/>
        </authorList>
    </citation>
    <scope>NUCLEOTIDE SEQUENCE</scope>
    <source>
        <strain evidence="1">IMI 355091</strain>
    </source>
</reference>
<dbReference type="OrthoDB" id="3798967at2759"/>
<protein>
    <submittedName>
        <fullName evidence="1">Uncharacterized protein</fullName>
    </submittedName>
</protein>
<dbReference type="Proteomes" id="UP001140510">
    <property type="component" value="Unassembled WGS sequence"/>
</dbReference>
<gene>
    <name evidence="1" type="ORF">N0V91_008624</name>
</gene>
<organism evidence="1 2">
    <name type="scientific">Didymella pomorum</name>
    <dbReference type="NCBI Taxonomy" id="749634"/>
    <lineage>
        <taxon>Eukaryota</taxon>
        <taxon>Fungi</taxon>
        <taxon>Dikarya</taxon>
        <taxon>Ascomycota</taxon>
        <taxon>Pezizomycotina</taxon>
        <taxon>Dothideomycetes</taxon>
        <taxon>Pleosporomycetidae</taxon>
        <taxon>Pleosporales</taxon>
        <taxon>Pleosporineae</taxon>
        <taxon>Didymellaceae</taxon>
        <taxon>Didymella</taxon>
    </lineage>
</organism>
<sequence length="59" mass="6634">MEARYPHVWQKVDYYDGQLASAITQYRWAVALLARVYANKIAQLREITALPAVAAASPI</sequence>
<accession>A0A9W8Z6V7</accession>
<proteinExistence type="predicted"/>
<name>A0A9W8Z6V7_9PLEO</name>
<evidence type="ECO:0000313" key="2">
    <source>
        <dbReference type="Proteomes" id="UP001140510"/>
    </source>
</evidence>
<evidence type="ECO:0000313" key="1">
    <source>
        <dbReference type="EMBL" id="KAJ4400582.1"/>
    </source>
</evidence>
<keyword evidence="2" id="KW-1185">Reference proteome</keyword>
<comment type="caution">
    <text evidence="1">The sequence shown here is derived from an EMBL/GenBank/DDBJ whole genome shotgun (WGS) entry which is preliminary data.</text>
</comment>
<dbReference type="EMBL" id="JAPEVA010000087">
    <property type="protein sequence ID" value="KAJ4400582.1"/>
    <property type="molecule type" value="Genomic_DNA"/>
</dbReference>
<dbReference type="AlphaFoldDB" id="A0A9W8Z6V7"/>